<reference evidence="1" key="1">
    <citation type="submission" date="2020-11" db="EMBL/GenBank/DDBJ databases">
        <title>Sequencing the genomes of 1000 actinobacteria strains.</title>
        <authorList>
            <person name="Klenk H.-P."/>
        </authorList>
    </citation>
    <scope>NUCLEOTIDE SEQUENCE</scope>
    <source>
        <strain evidence="1">DSM 43175</strain>
    </source>
</reference>
<dbReference type="Pfam" id="PF19730">
    <property type="entry name" value="DUF6221"/>
    <property type="match status" value="1"/>
</dbReference>
<dbReference type="AlphaFoldDB" id="A0A931DKB1"/>
<protein>
    <submittedName>
        <fullName evidence="1">Uncharacterized protein</fullName>
    </submittedName>
</protein>
<name>A0A931DKB1_9ACTN</name>
<dbReference type="InterPro" id="IPR046193">
    <property type="entry name" value="DUF6221"/>
</dbReference>
<dbReference type="RefSeq" id="WP_197012653.1">
    <property type="nucleotide sequence ID" value="NZ_BAABES010000021.1"/>
</dbReference>
<comment type="caution">
    <text evidence="1">The sequence shown here is derived from an EMBL/GenBank/DDBJ whole genome shotgun (WGS) entry which is preliminary data.</text>
</comment>
<evidence type="ECO:0000313" key="1">
    <source>
        <dbReference type="EMBL" id="MBG6090148.1"/>
    </source>
</evidence>
<gene>
    <name evidence="1" type="ORF">IW256_004261</name>
</gene>
<sequence>MNDLVGFIEARLDEDERIARRCDGADECGRWTAAGTVVDFCQVEMEGFHPALAEHIARHDPARVMREVQAKRRVLARHCLSPAEGDPERPWDDYDDCQYDSDEWPCPDLLDLAMAYDWHPDYDETWRLA</sequence>
<accession>A0A931DKB1</accession>
<evidence type="ECO:0000313" key="2">
    <source>
        <dbReference type="Proteomes" id="UP000614047"/>
    </source>
</evidence>
<keyword evidence="2" id="KW-1185">Reference proteome</keyword>
<dbReference type="Proteomes" id="UP000614047">
    <property type="component" value="Unassembled WGS sequence"/>
</dbReference>
<organism evidence="1 2">
    <name type="scientific">Actinomadura viridis</name>
    <dbReference type="NCBI Taxonomy" id="58110"/>
    <lineage>
        <taxon>Bacteria</taxon>
        <taxon>Bacillati</taxon>
        <taxon>Actinomycetota</taxon>
        <taxon>Actinomycetes</taxon>
        <taxon>Streptosporangiales</taxon>
        <taxon>Thermomonosporaceae</taxon>
        <taxon>Actinomadura</taxon>
    </lineage>
</organism>
<dbReference type="EMBL" id="JADOUA010000001">
    <property type="protein sequence ID" value="MBG6090148.1"/>
    <property type="molecule type" value="Genomic_DNA"/>
</dbReference>
<proteinExistence type="predicted"/>